<evidence type="ECO:0000313" key="4">
    <source>
        <dbReference type="Proteomes" id="UP000002588"/>
    </source>
</evidence>
<feature type="signal peptide" evidence="2">
    <location>
        <begin position="1"/>
        <end position="23"/>
    </location>
</feature>
<sequence>MFSKMLSGLTAIVLSLAAASAFAGPDWAAIERARAERKAQTAAPATATAEAEAGEQKVVPVNHGPRAEFRPSLGSPAADAAIMAPTNVARQ</sequence>
<evidence type="ECO:0000256" key="1">
    <source>
        <dbReference type="SAM" id="MobiDB-lite"/>
    </source>
</evidence>
<dbReference type="AlphaFoldDB" id="A1KA75"/>
<dbReference type="KEGG" id="azo:azo3114"/>
<dbReference type="Proteomes" id="UP000002588">
    <property type="component" value="Chromosome"/>
</dbReference>
<dbReference type="EMBL" id="AM406670">
    <property type="protein sequence ID" value="CAL95731.1"/>
    <property type="molecule type" value="Genomic_DNA"/>
</dbReference>
<dbReference type="HOGENOM" id="CLU_2420680_0_0_4"/>
<feature type="region of interest" description="Disordered" evidence="1">
    <location>
        <begin position="39"/>
        <end position="91"/>
    </location>
</feature>
<evidence type="ECO:0000313" key="3">
    <source>
        <dbReference type="EMBL" id="CAL95731.1"/>
    </source>
</evidence>
<accession>A1KA75</accession>
<feature type="compositionally biased region" description="Low complexity" evidence="1">
    <location>
        <begin position="40"/>
        <end position="51"/>
    </location>
</feature>
<dbReference type="RefSeq" id="WP_011766839.1">
    <property type="nucleotide sequence ID" value="NC_008702.1"/>
</dbReference>
<name>A1KA75_AZOSB</name>
<keyword evidence="4" id="KW-1185">Reference proteome</keyword>
<reference evidence="3 4" key="1">
    <citation type="journal article" date="2006" name="Nat. Biotechnol.">
        <title>Complete genome of the mutualistic, N2-fixing grass endophyte Azoarcus sp. strain BH72.</title>
        <authorList>
            <person name="Krause A."/>
            <person name="Ramakumar A."/>
            <person name="Bartels D."/>
            <person name="Battistoni F."/>
            <person name="Bekel T."/>
            <person name="Boch J."/>
            <person name="Boehm M."/>
            <person name="Friedrich F."/>
            <person name="Hurek T."/>
            <person name="Krause L."/>
            <person name="Linke B."/>
            <person name="McHardy A.C."/>
            <person name="Sarkar A."/>
            <person name="Schneiker S."/>
            <person name="Syed A.A."/>
            <person name="Thauer R."/>
            <person name="Vorhoelter F.-J."/>
            <person name="Weidner S."/>
            <person name="Puehler A."/>
            <person name="Reinhold-Hurek B."/>
            <person name="Kaiser O."/>
            <person name="Goesmann A."/>
        </authorList>
    </citation>
    <scope>NUCLEOTIDE SEQUENCE [LARGE SCALE GENOMIC DNA]</scope>
    <source>
        <strain evidence="3 4">BH72</strain>
    </source>
</reference>
<organism evidence="3 4">
    <name type="scientific">Azoarcus sp. (strain BH72)</name>
    <dbReference type="NCBI Taxonomy" id="418699"/>
    <lineage>
        <taxon>Bacteria</taxon>
        <taxon>Pseudomonadati</taxon>
        <taxon>Pseudomonadota</taxon>
        <taxon>Betaproteobacteria</taxon>
        <taxon>Rhodocyclales</taxon>
        <taxon>Zoogloeaceae</taxon>
        <taxon>Azoarcus</taxon>
    </lineage>
</organism>
<gene>
    <name evidence="3" type="ordered locus">azo3114</name>
</gene>
<keyword evidence="2" id="KW-0732">Signal</keyword>
<protein>
    <submittedName>
        <fullName evidence="3">Hypothetical secreted protein</fullName>
    </submittedName>
</protein>
<feature type="chain" id="PRO_5002635962" evidence="2">
    <location>
        <begin position="24"/>
        <end position="91"/>
    </location>
</feature>
<proteinExistence type="predicted"/>
<evidence type="ECO:0000256" key="2">
    <source>
        <dbReference type="SAM" id="SignalP"/>
    </source>
</evidence>